<accession>K0RE38</accession>
<reference evidence="1 2" key="1">
    <citation type="journal article" date="2012" name="Genome Biol.">
        <title>Genome and low-iron response of an oceanic diatom adapted to chronic iron limitation.</title>
        <authorList>
            <person name="Lommer M."/>
            <person name="Specht M."/>
            <person name="Roy A.S."/>
            <person name="Kraemer L."/>
            <person name="Andreson R."/>
            <person name="Gutowska M.A."/>
            <person name="Wolf J."/>
            <person name="Bergner S.V."/>
            <person name="Schilhabel M.B."/>
            <person name="Klostermeier U.C."/>
            <person name="Beiko R.G."/>
            <person name="Rosenstiel P."/>
            <person name="Hippler M."/>
            <person name="Laroche J."/>
        </authorList>
    </citation>
    <scope>NUCLEOTIDE SEQUENCE [LARGE SCALE GENOMIC DNA]</scope>
    <source>
        <strain evidence="1 2">CCMP1005</strain>
    </source>
</reference>
<sequence length="102" mass="11667">MKIEVPESAWKVALPRALGPGITERALERPGKAREACFHRKFDSSLRRKLPLFFPAEDLDRVVRAAAARSRRGLQNRTKSSFLESARRALQITLDRRIQGLR</sequence>
<evidence type="ECO:0000313" key="1">
    <source>
        <dbReference type="EMBL" id="EJK50519.1"/>
    </source>
</evidence>
<feature type="non-terminal residue" evidence="1">
    <location>
        <position position="102"/>
    </location>
</feature>
<keyword evidence="2" id="KW-1185">Reference proteome</keyword>
<name>K0RE38_THAOC</name>
<proteinExistence type="predicted"/>
<protein>
    <submittedName>
        <fullName evidence="1">Uncharacterized protein</fullName>
    </submittedName>
</protein>
<organism evidence="1 2">
    <name type="scientific">Thalassiosira oceanica</name>
    <name type="common">Marine diatom</name>
    <dbReference type="NCBI Taxonomy" id="159749"/>
    <lineage>
        <taxon>Eukaryota</taxon>
        <taxon>Sar</taxon>
        <taxon>Stramenopiles</taxon>
        <taxon>Ochrophyta</taxon>
        <taxon>Bacillariophyta</taxon>
        <taxon>Coscinodiscophyceae</taxon>
        <taxon>Thalassiosirophycidae</taxon>
        <taxon>Thalassiosirales</taxon>
        <taxon>Thalassiosiraceae</taxon>
        <taxon>Thalassiosira</taxon>
    </lineage>
</organism>
<dbReference type="Proteomes" id="UP000266841">
    <property type="component" value="Unassembled WGS sequence"/>
</dbReference>
<evidence type="ECO:0000313" key="2">
    <source>
        <dbReference type="Proteomes" id="UP000266841"/>
    </source>
</evidence>
<dbReference type="EMBL" id="AGNL01043519">
    <property type="protein sequence ID" value="EJK50519.1"/>
    <property type="molecule type" value="Genomic_DNA"/>
</dbReference>
<gene>
    <name evidence="1" type="ORF">THAOC_30479</name>
</gene>
<comment type="caution">
    <text evidence="1">The sequence shown here is derived from an EMBL/GenBank/DDBJ whole genome shotgun (WGS) entry which is preliminary data.</text>
</comment>
<dbReference type="AlphaFoldDB" id="K0RE38"/>